<name>A0ABT2G234_9CORY</name>
<dbReference type="EMBL" id="JANWTC010000019">
    <property type="protein sequence ID" value="MCS5480798.1"/>
    <property type="molecule type" value="Genomic_DNA"/>
</dbReference>
<evidence type="ECO:0000256" key="3">
    <source>
        <dbReference type="ARBA" id="ARBA00023125"/>
    </source>
</evidence>
<keyword evidence="4" id="KW-0804">Transcription</keyword>
<reference evidence="6 7" key="1">
    <citation type="submission" date="2022-08" db="EMBL/GenBank/DDBJ databases">
        <title>YIM 101645 draft genome.</title>
        <authorList>
            <person name="Chen X."/>
        </authorList>
    </citation>
    <scope>NUCLEOTIDE SEQUENCE [LARGE SCALE GENOMIC DNA]</scope>
    <source>
        <strain evidence="6 7">YIM 101645</strain>
    </source>
</reference>
<comment type="caution">
    <text evidence="6">The sequence shown here is derived from an EMBL/GenBank/DDBJ whole genome shotgun (WGS) entry which is preliminary data.</text>
</comment>
<evidence type="ECO:0000313" key="7">
    <source>
        <dbReference type="Proteomes" id="UP001205965"/>
    </source>
</evidence>
<dbReference type="InterPro" id="IPR036390">
    <property type="entry name" value="WH_DNA-bd_sf"/>
</dbReference>
<dbReference type="PROSITE" id="PS50931">
    <property type="entry name" value="HTH_LYSR"/>
    <property type="match status" value="1"/>
</dbReference>
<sequence>MKDVNLNLIRTFCLIYEHQGISRAADELHLTQPTVSYSLKQLRKAFNDQLFYRDRGLLHPTPRAQKVYPDLRAALDLIEGTEISGSGFDPATSKSEFRLMLSDIGEAVFLPFIQSLFEQQAPLAQLRIESLDVAKVPDKLASGEIDAAVQTPHFYSDDVERAVIYRDVYVVVASIDHPRIQGSISLEQMSTERFMRIQSSLGHDGPENLLLKAGWRIQTGVMGARLTSVPGVVMRSDLLGIIPAAVIDVMGWAGRVQVLPIPMETEPLEVSLLSRVKRRRTPAQKWFIGMVKEAMEDMPPSPDLEAFQHR</sequence>
<keyword evidence="3" id="KW-0238">DNA-binding</keyword>
<accession>A0ABT2G234</accession>
<dbReference type="InterPro" id="IPR037402">
    <property type="entry name" value="YidZ_PBP2"/>
</dbReference>
<dbReference type="PANTHER" id="PTHR30118">
    <property type="entry name" value="HTH-TYPE TRANSCRIPTIONAL REGULATOR LEUO-RELATED"/>
    <property type="match status" value="1"/>
</dbReference>
<comment type="similarity">
    <text evidence="1">Belongs to the LysR transcriptional regulatory family.</text>
</comment>
<dbReference type="PRINTS" id="PR00039">
    <property type="entry name" value="HTHLYSR"/>
</dbReference>
<dbReference type="Gene3D" id="1.10.10.10">
    <property type="entry name" value="Winged helix-like DNA-binding domain superfamily/Winged helix DNA-binding domain"/>
    <property type="match status" value="1"/>
</dbReference>
<feature type="domain" description="HTH lysR-type" evidence="5">
    <location>
        <begin position="4"/>
        <end position="61"/>
    </location>
</feature>
<protein>
    <submittedName>
        <fullName evidence="6">LysR family transcriptional regulator</fullName>
    </submittedName>
</protein>
<dbReference type="Pfam" id="PF03466">
    <property type="entry name" value="LysR_substrate"/>
    <property type="match status" value="1"/>
</dbReference>
<evidence type="ECO:0000313" key="6">
    <source>
        <dbReference type="EMBL" id="MCS5480798.1"/>
    </source>
</evidence>
<evidence type="ECO:0000256" key="1">
    <source>
        <dbReference type="ARBA" id="ARBA00009437"/>
    </source>
</evidence>
<dbReference type="SUPFAM" id="SSF46785">
    <property type="entry name" value="Winged helix' DNA-binding domain"/>
    <property type="match status" value="1"/>
</dbReference>
<proteinExistence type="inferred from homology"/>
<dbReference type="InterPro" id="IPR005119">
    <property type="entry name" value="LysR_subst-bd"/>
</dbReference>
<gene>
    <name evidence="6" type="ORF">NYP18_14220</name>
</gene>
<evidence type="ECO:0000259" key="5">
    <source>
        <dbReference type="PROSITE" id="PS50931"/>
    </source>
</evidence>
<dbReference type="PANTHER" id="PTHR30118:SF15">
    <property type="entry name" value="TRANSCRIPTIONAL REGULATORY PROTEIN"/>
    <property type="match status" value="1"/>
</dbReference>
<dbReference type="SUPFAM" id="SSF53850">
    <property type="entry name" value="Periplasmic binding protein-like II"/>
    <property type="match status" value="1"/>
</dbReference>
<keyword evidence="7" id="KW-1185">Reference proteome</keyword>
<dbReference type="RefSeq" id="WP_259428856.1">
    <property type="nucleotide sequence ID" value="NZ_JANWTC010000019.1"/>
</dbReference>
<dbReference type="InterPro" id="IPR050389">
    <property type="entry name" value="LysR-type_TF"/>
</dbReference>
<keyword evidence="2" id="KW-0805">Transcription regulation</keyword>
<dbReference type="Proteomes" id="UP001205965">
    <property type="component" value="Unassembled WGS sequence"/>
</dbReference>
<evidence type="ECO:0000256" key="2">
    <source>
        <dbReference type="ARBA" id="ARBA00023015"/>
    </source>
</evidence>
<dbReference type="CDD" id="cd08417">
    <property type="entry name" value="PBP2_Nitroaromatics_like"/>
    <property type="match status" value="1"/>
</dbReference>
<dbReference type="Gene3D" id="3.40.190.10">
    <property type="entry name" value="Periplasmic binding protein-like II"/>
    <property type="match status" value="2"/>
</dbReference>
<dbReference type="Pfam" id="PF00126">
    <property type="entry name" value="HTH_1"/>
    <property type="match status" value="1"/>
</dbReference>
<dbReference type="InterPro" id="IPR000847">
    <property type="entry name" value="LysR_HTH_N"/>
</dbReference>
<dbReference type="InterPro" id="IPR036388">
    <property type="entry name" value="WH-like_DNA-bd_sf"/>
</dbReference>
<organism evidence="6 7">
    <name type="scientific">Corynebacterium lemuris</name>
    <dbReference type="NCBI Taxonomy" id="1859292"/>
    <lineage>
        <taxon>Bacteria</taxon>
        <taxon>Bacillati</taxon>
        <taxon>Actinomycetota</taxon>
        <taxon>Actinomycetes</taxon>
        <taxon>Mycobacteriales</taxon>
        <taxon>Corynebacteriaceae</taxon>
        <taxon>Corynebacterium</taxon>
    </lineage>
</organism>
<evidence type="ECO:0000256" key="4">
    <source>
        <dbReference type="ARBA" id="ARBA00023163"/>
    </source>
</evidence>